<dbReference type="EMBL" id="CP144542">
    <property type="protein sequence ID" value="WVW81717.1"/>
    <property type="molecule type" value="Genomic_DNA"/>
</dbReference>
<dbReference type="Proteomes" id="UP000092730">
    <property type="component" value="Chromosome 2"/>
</dbReference>
<dbReference type="GeneID" id="30206815"/>
<dbReference type="AlphaFoldDB" id="A0AAJ8K6K0"/>
<sequence>MSSSIRILSSSDVDKVLASLSPDLALSSQSNVFKHFSNPLPSLSNEGTCDPIQTPHRITISSESSTMLFMPSRAPTGGDTRTTSIKIVSVPTMSDGGLPATTMVMDESTGRVRAVVNARKLTALRNACGSALFLRLFPNPTPPTHLILFGSGAQSHSHAILFLRLYPSLNNITFIIRSSTARSQSVLSDLSAQFPDVNITSSIHRTNDSEGLDEVVGKGDIIVTATSSTTPLFNSTKTTPKTGARVILIGSYKPTMHEIDRELVQGAGVVVDSVEACMREAGELIDSDLGRDDLVELGSCLDEEKGEEYKRRVEERTERGNGVIVFKSVGLGIQDVAITSLVLDQAEKMGLGNVIENYD</sequence>
<dbReference type="GO" id="GO:0005737">
    <property type="term" value="C:cytoplasm"/>
    <property type="evidence" value="ECO:0007669"/>
    <property type="project" value="TreeGrafter"/>
</dbReference>
<evidence type="ECO:0008006" key="4">
    <source>
        <dbReference type="Google" id="ProtNLM"/>
    </source>
</evidence>
<accession>A0AAJ8K6K0</accession>
<evidence type="ECO:0000313" key="3">
    <source>
        <dbReference type="Proteomes" id="UP000092730"/>
    </source>
</evidence>
<dbReference type="PANTHER" id="PTHR13812">
    <property type="entry name" value="KETIMINE REDUCTASE MU-CRYSTALLIN"/>
    <property type="match status" value="1"/>
</dbReference>
<dbReference type="InterPro" id="IPR023401">
    <property type="entry name" value="ODC_N"/>
</dbReference>
<reference evidence="2" key="2">
    <citation type="submission" date="2024-02" db="EMBL/GenBank/DDBJ databases">
        <title>Comparative genomics of Cryptococcus and Kwoniella reveals pathogenesis evolution and contrasting modes of karyotype evolution via chromosome fusion or intercentromeric recombination.</title>
        <authorList>
            <person name="Coelho M.A."/>
            <person name="David-Palma M."/>
            <person name="Shea T."/>
            <person name="Bowers K."/>
            <person name="McGinley-Smith S."/>
            <person name="Mohammad A.W."/>
            <person name="Gnirke A."/>
            <person name="Yurkov A.M."/>
            <person name="Nowrousian M."/>
            <person name="Sun S."/>
            <person name="Cuomo C.A."/>
            <person name="Heitman J."/>
        </authorList>
    </citation>
    <scope>NUCLEOTIDE SEQUENCE</scope>
    <source>
        <strain evidence="2">CBS 10118</strain>
    </source>
</reference>
<organism evidence="2 3">
    <name type="scientific">Kwoniella bestiolae CBS 10118</name>
    <dbReference type="NCBI Taxonomy" id="1296100"/>
    <lineage>
        <taxon>Eukaryota</taxon>
        <taxon>Fungi</taxon>
        <taxon>Dikarya</taxon>
        <taxon>Basidiomycota</taxon>
        <taxon>Agaricomycotina</taxon>
        <taxon>Tremellomycetes</taxon>
        <taxon>Tremellales</taxon>
        <taxon>Cryptococcaceae</taxon>
        <taxon>Kwoniella</taxon>
    </lineage>
</organism>
<dbReference type="InterPro" id="IPR003462">
    <property type="entry name" value="ODC_Mu_crystall"/>
</dbReference>
<name>A0AAJ8K6K0_9TREE</name>
<comment type="similarity">
    <text evidence="1">Belongs to the ornithine cyclodeaminase/mu-crystallin family.</text>
</comment>
<evidence type="ECO:0000256" key="1">
    <source>
        <dbReference type="ARBA" id="ARBA00008903"/>
    </source>
</evidence>
<dbReference type="Gene3D" id="3.40.50.720">
    <property type="entry name" value="NAD(P)-binding Rossmann-like Domain"/>
    <property type="match status" value="1"/>
</dbReference>
<dbReference type="RefSeq" id="XP_019048643.2">
    <property type="nucleotide sequence ID" value="XM_019189081.2"/>
</dbReference>
<dbReference type="Gene3D" id="3.30.1780.10">
    <property type="entry name" value="ornithine cyclodeaminase, domain 1"/>
    <property type="match status" value="1"/>
</dbReference>
<dbReference type="KEGG" id="kbi:30206815"/>
<proteinExistence type="inferred from homology"/>
<dbReference type="PIRSF" id="PIRSF001439">
    <property type="entry name" value="CryM"/>
    <property type="match status" value="1"/>
</dbReference>
<evidence type="ECO:0000313" key="2">
    <source>
        <dbReference type="EMBL" id="WVW81717.1"/>
    </source>
</evidence>
<gene>
    <name evidence="2" type="ORF">I302_103713</name>
</gene>
<protein>
    <recommendedName>
        <fullName evidence="4">Ornithine cyclodeaminase</fullName>
    </recommendedName>
</protein>
<reference evidence="2" key="1">
    <citation type="submission" date="2013-07" db="EMBL/GenBank/DDBJ databases">
        <authorList>
            <consortium name="The Broad Institute Genome Sequencing Platform"/>
            <person name="Cuomo C."/>
            <person name="Litvintseva A."/>
            <person name="Chen Y."/>
            <person name="Heitman J."/>
            <person name="Sun S."/>
            <person name="Springer D."/>
            <person name="Dromer F."/>
            <person name="Young S.K."/>
            <person name="Zeng Q."/>
            <person name="Gargeya S."/>
            <person name="Fitzgerald M."/>
            <person name="Abouelleil A."/>
            <person name="Alvarado L."/>
            <person name="Berlin A.M."/>
            <person name="Chapman S.B."/>
            <person name="Dewar J."/>
            <person name="Goldberg J."/>
            <person name="Griggs A."/>
            <person name="Gujja S."/>
            <person name="Hansen M."/>
            <person name="Howarth C."/>
            <person name="Imamovic A."/>
            <person name="Larimer J."/>
            <person name="McCowan C."/>
            <person name="Murphy C."/>
            <person name="Pearson M."/>
            <person name="Priest M."/>
            <person name="Roberts A."/>
            <person name="Saif S."/>
            <person name="Shea T."/>
            <person name="Sykes S."/>
            <person name="Wortman J."/>
            <person name="Nusbaum C."/>
            <person name="Birren B."/>
        </authorList>
    </citation>
    <scope>NUCLEOTIDE SEQUENCE</scope>
    <source>
        <strain evidence="2">CBS 10118</strain>
    </source>
</reference>
<dbReference type="Pfam" id="PF02423">
    <property type="entry name" value="OCD_Mu_crystall"/>
    <property type="match status" value="1"/>
</dbReference>
<dbReference type="PANTHER" id="PTHR13812:SF19">
    <property type="entry name" value="KETIMINE REDUCTASE MU-CRYSTALLIN"/>
    <property type="match status" value="1"/>
</dbReference>
<dbReference type="InterPro" id="IPR036291">
    <property type="entry name" value="NAD(P)-bd_dom_sf"/>
</dbReference>
<keyword evidence="3" id="KW-1185">Reference proteome</keyword>
<dbReference type="SUPFAM" id="SSF51735">
    <property type="entry name" value="NAD(P)-binding Rossmann-fold domains"/>
    <property type="match status" value="1"/>
</dbReference>